<dbReference type="InterPro" id="IPR037185">
    <property type="entry name" value="EmrE-like"/>
</dbReference>
<evidence type="ECO:0000256" key="4">
    <source>
        <dbReference type="ARBA" id="ARBA00022989"/>
    </source>
</evidence>
<dbReference type="InterPro" id="IPR051258">
    <property type="entry name" value="Diverse_Substrate_Transporter"/>
</dbReference>
<dbReference type="PANTHER" id="PTHR42920">
    <property type="entry name" value="OS03G0707200 PROTEIN-RELATED"/>
    <property type="match status" value="1"/>
</dbReference>
<protein>
    <submittedName>
        <fullName evidence="8">Membrane protein</fullName>
    </submittedName>
</protein>
<feature type="transmembrane region" description="Helical" evidence="6">
    <location>
        <begin position="120"/>
        <end position="142"/>
    </location>
</feature>
<feature type="transmembrane region" description="Helical" evidence="6">
    <location>
        <begin position="31"/>
        <end position="52"/>
    </location>
</feature>
<evidence type="ECO:0000313" key="9">
    <source>
        <dbReference type="Proteomes" id="UP000516361"/>
    </source>
</evidence>
<organism evidence="8 9">
    <name type="scientific">Tepiditoga spiralis</name>
    <dbReference type="NCBI Taxonomy" id="2108365"/>
    <lineage>
        <taxon>Bacteria</taxon>
        <taxon>Thermotogati</taxon>
        <taxon>Thermotogota</taxon>
        <taxon>Thermotogae</taxon>
        <taxon>Petrotogales</taxon>
        <taxon>Petrotogaceae</taxon>
        <taxon>Tepiditoga</taxon>
    </lineage>
</organism>
<feature type="transmembrane region" description="Helical" evidence="6">
    <location>
        <begin position="87"/>
        <end position="108"/>
    </location>
</feature>
<reference evidence="8 9" key="1">
    <citation type="submission" date="2018-06" db="EMBL/GenBank/DDBJ databases">
        <title>Genome sequencing of Oceanotoga sp. sy52.</title>
        <authorList>
            <person name="Mori K."/>
        </authorList>
    </citation>
    <scope>NUCLEOTIDE SEQUENCE [LARGE SCALE GENOMIC DNA]</scope>
    <source>
        <strain evidence="9">sy52</strain>
    </source>
</reference>
<evidence type="ECO:0000256" key="2">
    <source>
        <dbReference type="ARBA" id="ARBA00022475"/>
    </source>
</evidence>
<dbReference type="Proteomes" id="UP000516361">
    <property type="component" value="Chromosome"/>
</dbReference>
<keyword evidence="4 6" id="KW-1133">Transmembrane helix</keyword>
<keyword evidence="3 6" id="KW-0812">Transmembrane</keyword>
<dbReference type="InParanoid" id="A0A7G1G3U0"/>
<feature type="transmembrane region" description="Helical" evidence="6">
    <location>
        <begin position="246"/>
        <end position="265"/>
    </location>
</feature>
<evidence type="ECO:0000313" key="8">
    <source>
        <dbReference type="EMBL" id="BBE31120.1"/>
    </source>
</evidence>
<gene>
    <name evidence="8" type="ORF">OSSY52_12610</name>
</gene>
<feature type="transmembrane region" description="Helical" evidence="6">
    <location>
        <begin position="7"/>
        <end position="25"/>
    </location>
</feature>
<sequence>MDSKKKGIIFMWIAVILWGISFVGTKIVVEYIPPLTAGFFRFLLAAIALMLFFRKDIKYTKKEFFILSLTAFFGITAYFLFENSALQYTTATNSSLIISTTPMIYLIINDIIKKSFSHKIRYLGTFIALIGVSILVLNGKFILKLNPLGDTLMIGAVASWVLYTLFLEKLEHLNSNIVTRDINILGSIFFIPLVFLELKTSNTCPIFSLWLQPKIIIALIYLGVLSSALAYILWNQAIRLSGSRTVTNGIYFIPVVTVIADSIILKNYPNIYAIIGIILVLGGTVIAELKQKASY</sequence>
<dbReference type="EMBL" id="AP018712">
    <property type="protein sequence ID" value="BBE31120.1"/>
    <property type="molecule type" value="Genomic_DNA"/>
</dbReference>
<evidence type="ECO:0000259" key="7">
    <source>
        <dbReference type="Pfam" id="PF00892"/>
    </source>
</evidence>
<dbReference type="PANTHER" id="PTHR42920:SF11">
    <property type="entry name" value="INNER MEMBRANE PROTEIN YTFF"/>
    <property type="match status" value="1"/>
</dbReference>
<dbReference type="AlphaFoldDB" id="A0A7G1G3U0"/>
<feature type="transmembrane region" description="Helical" evidence="6">
    <location>
        <begin position="148"/>
        <end position="166"/>
    </location>
</feature>
<proteinExistence type="predicted"/>
<keyword evidence="5 6" id="KW-0472">Membrane</keyword>
<comment type="subcellular location">
    <subcellularLocation>
        <location evidence="1">Cell membrane</location>
        <topology evidence="1">Multi-pass membrane protein</topology>
    </subcellularLocation>
</comment>
<keyword evidence="9" id="KW-1185">Reference proteome</keyword>
<feature type="domain" description="EamA" evidence="7">
    <location>
        <begin position="148"/>
        <end position="286"/>
    </location>
</feature>
<dbReference type="GO" id="GO:0005886">
    <property type="term" value="C:plasma membrane"/>
    <property type="evidence" value="ECO:0007669"/>
    <property type="project" value="UniProtKB-SubCell"/>
</dbReference>
<keyword evidence="2" id="KW-1003">Cell membrane</keyword>
<evidence type="ECO:0000256" key="1">
    <source>
        <dbReference type="ARBA" id="ARBA00004651"/>
    </source>
</evidence>
<dbReference type="RefSeq" id="WP_190613463.1">
    <property type="nucleotide sequence ID" value="NZ_AP018712.1"/>
</dbReference>
<dbReference type="FunCoup" id="A0A7G1G3U0">
    <property type="interactions" value="105"/>
</dbReference>
<evidence type="ECO:0000256" key="3">
    <source>
        <dbReference type="ARBA" id="ARBA00022692"/>
    </source>
</evidence>
<feature type="transmembrane region" description="Helical" evidence="6">
    <location>
        <begin position="64"/>
        <end position="81"/>
    </location>
</feature>
<evidence type="ECO:0000256" key="6">
    <source>
        <dbReference type="SAM" id="Phobius"/>
    </source>
</evidence>
<feature type="transmembrane region" description="Helical" evidence="6">
    <location>
        <begin position="215"/>
        <end position="234"/>
    </location>
</feature>
<dbReference type="SUPFAM" id="SSF103481">
    <property type="entry name" value="Multidrug resistance efflux transporter EmrE"/>
    <property type="match status" value="2"/>
</dbReference>
<dbReference type="Pfam" id="PF00892">
    <property type="entry name" value="EamA"/>
    <property type="match status" value="2"/>
</dbReference>
<dbReference type="InterPro" id="IPR000620">
    <property type="entry name" value="EamA_dom"/>
</dbReference>
<feature type="transmembrane region" description="Helical" evidence="6">
    <location>
        <begin position="271"/>
        <end position="289"/>
    </location>
</feature>
<feature type="domain" description="EamA" evidence="7">
    <location>
        <begin position="6"/>
        <end position="136"/>
    </location>
</feature>
<evidence type="ECO:0000256" key="5">
    <source>
        <dbReference type="ARBA" id="ARBA00023136"/>
    </source>
</evidence>
<name>A0A7G1G3U0_9BACT</name>
<dbReference type="KEGG" id="ocy:OSSY52_12610"/>
<feature type="transmembrane region" description="Helical" evidence="6">
    <location>
        <begin position="178"/>
        <end position="195"/>
    </location>
</feature>
<accession>A0A7G1G3U0</accession>